<dbReference type="Gene3D" id="1.20.1270.60">
    <property type="entry name" value="Arfaptin homology (AH) domain/BAR domain"/>
    <property type="match status" value="1"/>
</dbReference>
<evidence type="ECO:0000256" key="4">
    <source>
        <dbReference type="ARBA" id="ARBA00023212"/>
    </source>
</evidence>
<sequence length="379" mass="45073">MSLSGILKGIERKQFQIKIHLGLENKTKDNELSFLKEQLFLKEKKCRHFLAKVRKICQYYFCENKQTEKIFCSLRKIYVEGKNDVNSLTNTLNSLQKTFQLNKKEITKMEKRVMNEVITPLKEYLKQFKMIDKKIQECHKRRIDMDRIKENEQQTNVMTKLEDSKNKYEKLRDELVFDLNQLLNNIDNSVEQLTRIMTTIFADFYSKQYFNFSIFNNQINYQIFNPSQLIPEDKESMTHSNNMYTSISNNSSPENRQVRKRSSFCGRQVAIYPSTYSQQFKNYGNWSSLDCFHTDQINQQLKKPIPPCPSKKLFPLIQYQPPNSSKVLCLFDYYSTDILELSFKRGDMIDLLRKDGLWWFGELNGIKGYFPSNYVQIIN</sequence>
<dbReference type="Proteomes" id="UP001628156">
    <property type="component" value="Unassembled WGS sequence"/>
</dbReference>
<dbReference type="Pfam" id="PF07653">
    <property type="entry name" value="SH3_2"/>
    <property type="match status" value="1"/>
</dbReference>
<evidence type="ECO:0000256" key="3">
    <source>
        <dbReference type="ARBA" id="ARBA00022490"/>
    </source>
</evidence>
<comment type="caution">
    <text evidence="8">The sequence shown here is derived from an EMBL/GenBank/DDBJ whole genome shotgun (WGS) entry which is preliminary data.</text>
</comment>
<keyword evidence="6" id="KW-0175">Coiled coil</keyword>
<gene>
    <name evidence="8" type="ORF">ENUP19_0260G0033</name>
</gene>
<evidence type="ECO:0000313" key="9">
    <source>
        <dbReference type="Proteomes" id="UP001628156"/>
    </source>
</evidence>
<evidence type="ECO:0000256" key="2">
    <source>
        <dbReference type="ARBA" id="ARBA00022443"/>
    </source>
</evidence>
<comment type="subcellular location">
    <subcellularLocation>
        <location evidence="1">Cytoplasm</location>
        <location evidence="1">Cytoskeleton</location>
    </subcellularLocation>
</comment>
<accession>A0ABQ0DSD3</accession>
<dbReference type="PROSITE" id="PS50002">
    <property type="entry name" value="SH3"/>
    <property type="match status" value="1"/>
</dbReference>
<dbReference type="SUPFAM" id="SSF50044">
    <property type="entry name" value="SH3-domain"/>
    <property type="match status" value="1"/>
</dbReference>
<dbReference type="PANTHER" id="PTHR47174">
    <property type="entry name" value="BRIDGING INTEGRATOR 3"/>
    <property type="match status" value="1"/>
</dbReference>
<dbReference type="CDD" id="cd07307">
    <property type="entry name" value="BAR"/>
    <property type="match status" value="1"/>
</dbReference>
<reference evidence="8 9" key="1">
    <citation type="journal article" date="2019" name="PLoS Negl. Trop. Dis.">
        <title>Whole genome sequencing of Entamoeba nuttalli reveals mammalian host-related molecular signatures and a novel octapeptide-repeat surface protein.</title>
        <authorList>
            <person name="Tanaka M."/>
            <person name="Makiuchi T."/>
            <person name="Komiyama T."/>
            <person name="Shiina T."/>
            <person name="Osaki K."/>
            <person name="Tachibana H."/>
        </authorList>
    </citation>
    <scope>NUCLEOTIDE SEQUENCE [LARGE SCALE GENOMIC DNA]</scope>
    <source>
        <strain evidence="8 9">P19-061405</strain>
    </source>
</reference>
<dbReference type="SUPFAM" id="SSF103657">
    <property type="entry name" value="BAR/IMD domain-like"/>
    <property type="match status" value="1"/>
</dbReference>
<evidence type="ECO:0000256" key="5">
    <source>
        <dbReference type="PROSITE-ProRule" id="PRU00192"/>
    </source>
</evidence>
<organism evidence="8 9">
    <name type="scientific">Entamoeba nuttalli</name>
    <dbReference type="NCBI Taxonomy" id="412467"/>
    <lineage>
        <taxon>Eukaryota</taxon>
        <taxon>Amoebozoa</taxon>
        <taxon>Evosea</taxon>
        <taxon>Archamoebae</taxon>
        <taxon>Mastigamoebida</taxon>
        <taxon>Entamoebidae</taxon>
        <taxon>Entamoeba</taxon>
    </lineage>
</organism>
<dbReference type="InterPro" id="IPR004148">
    <property type="entry name" value="BAR_dom"/>
</dbReference>
<keyword evidence="4" id="KW-0206">Cytoskeleton</keyword>
<keyword evidence="3" id="KW-0963">Cytoplasm</keyword>
<dbReference type="PANTHER" id="PTHR47174:SF3">
    <property type="entry name" value="BRIDGING INTEGRATOR 3"/>
    <property type="match status" value="1"/>
</dbReference>
<dbReference type="InterPro" id="IPR001452">
    <property type="entry name" value="SH3_domain"/>
</dbReference>
<dbReference type="SMART" id="SM00326">
    <property type="entry name" value="SH3"/>
    <property type="match status" value="1"/>
</dbReference>
<dbReference type="InterPro" id="IPR046982">
    <property type="entry name" value="BIN3/RVS161-like"/>
</dbReference>
<keyword evidence="9" id="KW-1185">Reference proteome</keyword>
<dbReference type="PRINTS" id="PR00452">
    <property type="entry name" value="SH3DOMAIN"/>
</dbReference>
<feature type="domain" description="SH3" evidence="7">
    <location>
        <begin position="322"/>
        <end position="379"/>
    </location>
</feature>
<dbReference type="Gene3D" id="2.30.30.40">
    <property type="entry name" value="SH3 Domains"/>
    <property type="match status" value="1"/>
</dbReference>
<keyword evidence="2 5" id="KW-0728">SH3 domain</keyword>
<dbReference type="Pfam" id="PF03114">
    <property type="entry name" value="BAR"/>
    <property type="match status" value="1"/>
</dbReference>
<feature type="coiled-coil region" evidence="6">
    <location>
        <begin position="151"/>
        <end position="181"/>
    </location>
</feature>
<protein>
    <recommendedName>
        <fullName evidence="7">SH3 domain-containing protein</fullName>
    </recommendedName>
</protein>
<dbReference type="EMBL" id="BAAFRS010000260">
    <property type="protein sequence ID" value="GAB1225755.1"/>
    <property type="molecule type" value="Genomic_DNA"/>
</dbReference>
<evidence type="ECO:0000259" key="7">
    <source>
        <dbReference type="PROSITE" id="PS50002"/>
    </source>
</evidence>
<name>A0ABQ0DSD3_9EUKA</name>
<dbReference type="InterPro" id="IPR036028">
    <property type="entry name" value="SH3-like_dom_sf"/>
</dbReference>
<proteinExistence type="predicted"/>
<evidence type="ECO:0000313" key="8">
    <source>
        <dbReference type="EMBL" id="GAB1225755.1"/>
    </source>
</evidence>
<evidence type="ECO:0000256" key="6">
    <source>
        <dbReference type="SAM" id="Coils"/>
    </source>
</evidence>
<dbReference type="InterPro" id="IPR027267">
    <property type="entry name" value="AH/BAR_dom_sf"/>
</dbReference>
<evidence type="ECO:0000256" key="1">
    <source>
        <dbReference type="ARBA" id="ARBA00004245"/>
    </source>
</evidence>